<reference evidence="1" key="1">
    <citation type="journal article" date="2023" name="Insect Mol. Biol.">
        <title>Genome sequencing provides insights into the evolution of gene families encoding plant cell wall-degrading enzymes in longhorned beetles.</title>
        <authorList>
            <person name="Shin N.R."/>
            <person name="Okamura Y."/>
            <person name="Kirsch R."/>
            <person name="Pauchet Y."/>
        </authorList>
    </citation>
    <scope>NUCLEOTIDE SEQUENCE</scope>
    <source>
        <strain evidence="1">MMC_N1</strain>
    </source>
</reference>
<evidence type="ECO:0000313" key="2">
    <source>
        <dbReference type="Proteomes" id="UP001162164"/>
    </source>
</evidence>
<sequence>MDCPTDYDQIKTPNGHYKYNIQCVDVHFTSTVAMNVGSLMFMRSCPNNISINSHKNTEDGMKRWLRDGPRRRLPKMAHSRWTILYNLSTIKNPKILCQRMFLTSNGCPLFIHTLDLCQGVTTTPTFKMLMDFSEFRHTLIL</sequence>
<keyword evidence="2" id="KW-1185">Reference proteome</keyword>
<dbReference type="Proteomes" id="UP001162164">
    <property type="component" value="Unassembled WGS sequence"/>
</dbReference>
<accession>A0ABQ9JFG6</accession>
<protein>
    <submittedName>
        <fullName evidence="1">Uncharacterized protein</fullName>
    </submittedName>
</protein>
<proteinExistence type="predicted"/>
<name>A0ABQ9JFG6_9CUCU</name>
<comment type="caution">
    <text evidence="1">The sequence shown here is derived from an EMBL/GenBank/DDBJ whole genome shotgun (WGS) entry which is preliminary data.</text>
</comment>
<organism evidence="1 2">
    <name type="scientific">Molorchus minor</name>
    <dbReference type="NCBI Taxonomy" id="1323400"/>
    <lineage>
        <taxon>Eukaryota</taxon>
        <taxon>Metazoa</taxon>
        <taxon>Ecdysozoa</taxon>
        <taxon>Arthropoda</taxon>
        <taxon>Hexapoda</taxon>
        <taxon>Insecta</taxon>
        <taxon>Pterygota</taxon>
        <taxon>Neoptera</taxon>
        <taxon>Endopterygota</taxon>
        <taxon>Coleoptera</taxon>
        <taxon>Polyphaga</taxon>
        <taxon>Cucujiformia</taxon>
        <taxon>Chrysomeloidea</taxon>
        <taxon>Cerambycidae</taxon>
        <taxon>Lamiinae</taxon>
        <taxon>Monochamini</taxon>
        <taxon>Molorchus</taxon>
    </lineage>
</organism>
<dbReference type="EMBL" id="JAPWTJ010000647">
    <property type="protein sequence ID" value="KAJ8976632.1"/>
    <property type="molecule type" value="Genomic_DNA"/>
</dbReference>
<evidence type="ECO:0000313" key="1">
    <source>
        <dbReference type="EMBL" id="KAJ8976632.1"/>
    </source>
</evidence>
<feature type="non-terminal residue" evidence="1">
    <location>
        <position position="141"/>
    </location>
</feature>
<gene>
    <name evidence="1" type="ORF">NQ317_009724</name>
</gene>